<reference evidence="4 5" key="1">
    <citation type="submission" date="2016-02" db="EMBL/GenBank/DDBJ databases">
        <authorList>
            <person name="Wen L."/>
            <person name="He K."/>
            <person name="Yang H."/>
        </authorList>
    </citation>
    <scope>NUCLEOTIDE SEQUENCE [LARGE SCALE GENOMIC DNA]</scope>
    <source>
        <strain evidence="4 5">TSA40</strain>
    </source>
</reference>
<dbReference type="Pfam" id="PF22113">
    <property type="entry name" value="Mtrc-MtrF_II-IV_dom"/>
    <property type="match status" value="1"/>
</dbReference>
<dbReference type="OrthoDB" id="9814800at2"/>
<gene>
    <name evidence="4" type="ORF">AYR66_01980</name>
</gene>
<evidence type="ECO:0000259" key="3">
    <source>
        <dbReference type="Pfam" id="PF22113"/>
    </source>
</evidence>
<dbReference type="SUPFAM" id="SSF48695">
    <property type="entry name" value="Multiheme cytochromes"/>
    <property type="match status" value="1"/>
</dbReference>
<keyword evidence="1 2" id="KW-0732">Signal</keyword>
<feature type="chain" id="PRO_5013395733" description="Outer membrane cytochrome MtrC/MtrF-like domain-containing protein" evidence="2">
    <location>
        <begin position="26"/>
        <end position="373"/>
    </location>
</feature>
<evidence type="ECO:0000256" key="2">
    <source>
        <dbReference type="SAM" id="SignalP"/>
    </source>
</evidence>
<proteinExistence type="predicted"/>
<dbReference type="AlphaFoldDB" id="A0A254T6Y5"/>
<dbReference type="EMBL" id="LSTO01000007">
    <property type="protein sequence ID" value="OWW18390.1"/>
    <property type="molecule type" value="Genomic_DNA"/>
</dbReference>
<dbReference type="GO" id="GO:0016491">
    <property type="term" value="F:oxidoreductase activity"/>
    <property type="evidence" value="ECO:0007669"/>
    <property type="project" value="TreeGrafter"/>
</dbReference>
<dbReference type="Gene3D" id="1.10.1130.10">
    <property type="entry name" value="Flavocytochrome C3, Chain A"/>
    <property type="match status" value="1"/>
</dbReference>
<dbReference type="Proteomes" id="UP000197535">
    <property type="component" value="Unassembled WGS sequence"/>
</dbReference>
<dbReference type="InterPro" id="IPR051829">
    <property type="entry name" value="Multiheme_Cytochr_ET"/>
</dbReference>
<dbReference type="InterPro" id="IPR036280">
    <property type="entry name" value="Multihaem_cyt_sf"/>
</dbReference>
<name>A0A254T6Y5_9BURK</name>
<dbReference type="RefSeq" id="WP_088710462.1">
    <property type="nucleotide sequence ID" value="NZ_LSTO01000007.1"/>
</dbReference>
<sequence length="373" mass="42379">MKLAKIWMRILLLVLGLGAAGLSHAFEDDEACLMCHKYPKMGRIAEDGTRKVYYILPEVFSKTVHRNVPCRDCHSYIKELPHKPVTEGVNCSQECHSVKNPSTGKPFSHKTINDTFQQSVHGRAKIETGLNNDKPYCTTCHTNPLYNPAEKALPQKITDRCNVCHEDSRFVGKWYNHTSRRIREVKRSSKEIVAMCSACHSNKDMVERHQKAAGAEGRSLGRKFPIAIESYSESFHGKVTKYGNTEVANCLDCHASQANYYMSVHDIRPSRDPKSSLSKENRVETCKRCHQAADENYAVLDPHPSSKKDDNLFRYYAEIIYGLVGDAALFGLIGLTAFETVGRRRDGASWFYRNGTSWWRRSKRGRDRIEPSA</sequence>
<dbReference type="PANTHER" id="PTHR35038:SF6">
    <property type="entry name" value="SURFACE LOCALIZED DECAHEME CYTOCHROME C LIPOPROTEIN"/>
    <property type="match status" value="1"/>
</dbReference>
<keyword evidence="5" id="KW-1185">Reference proteome</keyword>
<dbReference type="PANTHER" id="PTHR35038">
    <property type="entry name" value="DISSIMILATORY SULFITE REDUCTASE SIRA"/>
    <property type="match status" value="1"/>
</dbReference>
<feature type="domain" description="Outer membrane cytochrome MtrC/MtrF-like" evidence="3">
    <location>
        <begin position="66"/>
        <end position="265"/>
    </location>
</feature>
<evidence type="ECO:0000313" key="5">
    <source>
        <dbReference type="Proteomes" id="UP000197535"/>
    </source>
</evidence>
<protein>
    <recommendedName>
        <fullName evidence="3">Outer membrane cytochrome MtrC/MtrF-like domain-containing protein</fullName>
    </recommendedName>
</protein>
<dbReference type="InterPro" id="IPR054337">
    <property type="entry name" value="Mtrc-MtrF-like_dom_II/IV"/>
</dbReference>
<evidence type="ECO:0000313" key="4">
    <source>
        <dbReference type="EMBL" id="OWW18390.1"/>
    </source>
</evidence>
<comment type="caution">
    <text evidence="4">The sequence shown here is derived from an EMBL/GenBank/DDBJ whole genome shotgun (WGS) entry which is preliminary data.</text>
</comment>
<accession>A0A254T6Y5</accession>
<organism evidence="4 5">
    <name type="scientific">Noviherbaspirillum denitrificans</name>
    <dbReference type="NCBI Taxonomy" id="1968433"/>
    <lineage>
        <taxon>Bacteria</taxon>
        <taxon>Pseudomonadati</taxon>
        <taxon>Pseudomonadota</taxon>
        <taxon>Betaproteobacteria</taxon>
        <taxon>Burkholderiales</taxon>
        <taxon>Oxalobacteraceae</taxon>
        <taxon>Noviherbaspirillum</taxon>
    </lineage>
</organism>
<evidence type="ECO:0000256" key="1">
    <source>
        <dbReference type="ARBA" id="ARBA00022729"/>
    </source>
</evidence>
<feature type="signal peptide" evidence="2">
    <location>
        <begin position="1"/>
        <end position="25"/>
    </location>
</feature>